<accession>A0AAD6RZS7</accession>
<dbReference type="EMBL" id="JARJCM010000344">
    <property type="protein sequence ID" value="KAJ7018330.1"/>
    <property type="molecule type" value="Genomic_DNA"/>
</dbReference>
<feature type="region of interest" description="Disordered" evidence="1">
    <location>
        <begin position="624"/>
        <end position="655"/>
    </location>
</feature>
<organism evidence="2 3">
    <name type="scientific">Mycena alexandri</name>
    <dbReference type="NCBI Taxonomy" id="1745969"/>
    <lineage>
        <taxon>Eukaryota</taxon>
        <taxon>Fungi</taxon>
        <taxon>Dikarya</taxon>
        <taxon>Basidiomycota</taxon>
        <taxon>Agaricomycotina</taxon>
        <taxon>Agaricomycetes</taxon>
        <taxon>Agaricomycetidae</taxon>
        <taxon>Agaricales</taxon>
        <taxon>Marasmiineae</taxon>
        <taxon>Mycenaceae</taxon>
        <taxon>Mycena</taxon>
    </lineage>
</organism>
<feature type="region of interest" description="Disordered" evidence="1">
    <location>
        <begin position="233"/>
        <end position="289"/>
    </location>
</feature>
<dbReference type="AlphaFoldDB" id="A0AAD6RZS7"/>
<keyword evidence="3" id="KW-1185">Reference proteome</keyword>
<feature type="compositionally biased region" description="Basic residues" evidence="1">
    <location>
        <begin position="194"/>
        <end position="207"/>
    </location>
</feature>
<proteinExistence type="predicted"/>
<feature type="compositionally biased region" description="Low complexity" evidence="1">
    <location>
        <begin position="1"/>
        <end position="14"/>
    </location>
</feature>
<feature type="region of interest" description="Disordered" evidence="1">
    <location>
        <begin position="194"/>
        <end position="213"/>
    </location>
</feature>
<name>A0AAD6RZS7_9AGAR</name>
<evidence type="ECO:0000313" key="2">
    <source>
        <dbReference type="EMBL" id="KAJ7018330.1"/>
    </source>
</evidence>
<evidence type="ECO:0000313" key="3">
    <source>
        <dbReference type="Proteomes" id="UP001218188"/>
    </source>
</evidence>
<sequence>MVNKTRGAAPSSARGRARGSTRGRPATTRGRPQKRPAADSDYEESPAPKKQKQGASTTPADATVDDDITPSRSHLDRTKKGKLYAEAENILPRAKRTSAAVQAEADALAETRADLARQHMEAIAKVAELTAAQDKLAVEEEKNRVFTLEDDYESGDEPSANENEPVLHICQEDFDRIEDDDEYRSTDEFVIAKPKKNTSKKKTLKKPAKGETRATVDAAVAVLGEADKVVKRKGVQNADAAGASAKAGVSKRWAASSKTPQVSPPTSPKLGGLDDDAAAATRPTADVPKTVRANKMVTIDVPDDSDDDTPYPVKAPRKVQRMKMEPTATAPKLPALRVKATPKPGIKTESSGTFNFTPPSHADVKNLPAFIAPTWSSKFLPAAYRALSKVAKPMSFATAADAEVTVNVLQEVLDEEYSSGYGWKIVWGDAICTKAVARLGERRGLFGRSGLTAVDDQFMLTRHFGALDAPEAERGTRLLDIIQADARYALRFNGPAFFKNPTPEHHTLRPKDEGYIRPTGFLESRPFIATVRPYIKGAFYKMVLTPSGGVDLEKSDLPVGALVMGAISVERGYKLHLTGDRLQNAIPDFSVSVYSNAAAGYLKSIRKMSANRWESILKACHASTTDEEPAASPSGLDTLDGAREEMYCPSSPPAI</sequence>
<feature type="compositionally biased region" description="Low complexity" evidence="1">
    <location>
        <begin position="238"/>
        <end position="251"/>
    </location>
</feature>
<dbReference type="Proteomes" id="UP001218188">
    <property type="component" value="Unassembled WGS sequence"/>
</dbReference>
<reference evidence="2" key="1">
    <citation type="submission" date="2023-03" db="EMBL/GenBank/DDBJ databases">
        <title>Massive genome expansion in bonnet fungi (Mycena s.s.) driven by repeated elements and novel gene families across ecological guilds.</title>
        <authorList>
            <consortium name="Lawrence Berkeley National Laboratory"/>
            <person name="Harder C.B."/>
            <person name="Miyauchi S."/>
            <person name="Viragh M."/>
            <person name="Kuo A."/>
            <person name="Thoen E."/>
            <person name="Andreopoulos B."/>
            <person name="Lu D."/>
            <person name="Skrede I."/>
            <person name="Drula E."/>
            <person name="Henrissat B."/>
            <person name="Morin E."/>
            <person name="Kohler A."/>
            <person name="Barry K."/>
            <person name="LaButti K."/>
            <person name="Morin E."/>
            <person name="Salamov A."/>
            <person name="Lipzen A."/>
            <person name="Mereny Z."/>
            <person name="Hegedus B."/>
            <person name="Baldrian P."/>
            <person name="Stursova M."/>
            <person name="Weitz H."/>
            <person name="Taylor A."/>
            <person name="Grigoriev I.V."/>
            <person name="Nagy L.G."/>
            <person name="Martin F."/>
            <person name="Kauserud H."/>
        </authorList>
    </citation>
    <scope>NUCLEOTIDE SEQUENCE</scope>
    <source>
        <strain evidence="2">CBHHK200</strain>
    </source>
</reference>
<protein>
    <submittedName>
        <fullName evidence="2">Uncharacterized protein</fullName>
    </submittedName>
</protein>
<gene>
    <name evidence="2" type="ORF">C8F04DRAFT_1328305</name>
</gene>
<feature type="region of interest" description="Disordered" evidence="1">
    <location>
        <begin position="1"/>
        <end position="83"/>
    </location>
</feature>
<evidence type="ECO:0000256" key="1">
    <source>
        <dbReference type="SAM" id="MobiDB-lite"/>
    </source>
</evidence>
<comment type="caution">
    <text evidence="2">The sequence shown here is derived from an EMBL/GenBank/DDBJ whole genome shotgun (WGS) entry which is preliminary data.</text>
</comment>